<dbReference type="GO" id="GO:0006397">
    <property type="term" value="P:mRNA processing"/>
    <property type="evidence" value="ECO:0007669"/>
    <property type="project" value="UniProtKB-KW"/>
</dbReference>
<comment type="caution">
    <text evidence="7">The sequence shown here is derived from an EMBL/GenBank/DDBJ whole genome shotgun (WGS) entry which is preliminary data.</text>
</comment>
<feature type="region of interest" description="Disordered" evidence="5">
    <location>
        <begin position="1"/>
        <end position="37"/>
    </location>
</feature>
<evidence type="ECO:0000256" key="4">
    <source>
        <dbReference type="PROSITE-ProRule" id="PRU00176"/>
    </source>
</evidence>
<dbReference type="EMBL" id="JALLKP010000004">
    <property type="protein sequence ID" value="KAK2195646.1"/>
    <property type="molecule type" value="Genomic_DNA"/>
</dbReference>
<dbReference type="InterPro" id="IPR012677">
    <property type="entry name" value="Nucleotide-bd_a/b_plait_sf"/>
</dbReference>
<evidence type="ECO:0000256" key="3">
    <source>
        <dbReference type="ARBA" id="ARBA00023187"/>
    </source>
</evidence>
<dbReference type="InterPro" id="IPR035979">
    <property type="entry name" value="RBD_domain_sf"/>
</dbReference>
<dbReference type="PROSITE" id="PS50102">
    <property type="entry name" value="RRM"/>
    <property type="match status" value="3"/>
</dbReference>
<dbReference type="PANTHER" id="PTHR23139">
    <property type="entry name" value="RNA-BINDING PROTEIN"/>
    <property type="match status" value="1"/>
</dbReference>
<evidence type="ECO:0000313" key="8">
    <source>
        <dbReference type="Proteomes" id="UP001214638"/>
    </source>
</evidence>
<evidence type="ECO:0000313" key="7">
    <source>
        <dbReference type="EMBL" id="KAK2195646.1"/>
    </source>
</evidence>
<feature type="domain" description="RRM" evidence="6">
    <location>
        <begin position="54"/>
        <end position="142"/>
    </location>
</feature>
<evidence type="ECO:0000256" key="5">
    <source>
        <dbReference type="SAM" id="MobiDB-lite"/>
    </source>
</evidence>
<dbReference type="SUPFAM" id="SSF54928">
    <property type="entry name" value="RNA-binding domain, RBD"/>
    <property type="match status" value="2"/>
</dbReference>
<keyword evidence="2 4" id="KW-0694">RNA-binding</keyword>
<feature type="domain" description="RRM" evidence="6">
    <location>
        <begin position="284"/>
        <end position="363"/>
    </location>
</feature>
<evidence type="ECO:0000259" key="6">
    <source>
        <dbReference type="PROSITE" id="PS50102"/>
    </source>
</evidence>
<proteinExistence type="predicted"/>
<keyword evidence="8" id="KW-1185">Reference proteome</keyword>
<gene>
    <name evidence="7" type="ORF">BdWA1_003326</name>
</gene>
<dbReference type="AlphaFoldDB" id="A0AAD9PIW6"/>
<dbReference type="GO" id="GO:0003723">
    <property type="term" value="F:RNA binding"/>
    <property type="evidence" value="ECO:0007669"/>
    <property type="project" value="UniProtKB-UniRule"/>
</dbReference>
<name>A0AAD9PIW6_9APIC</name>
<dbReference type="SMART" id="SM00360">
    <property type="entry name" value="RRM"/>
    <property type="match status" value="3"/>
</dbReference>
<accession>A0AAD9PIW6</accession>
<dbReference type="GeneID" id="94337623"/>
<dbReference type="FunFam" id="3.30.70.330:FF:000097">
    <property type="entry name" value="U2 snRNP auxiliary factor large subunit"/>
    <property type="match status" value="1"/>
</dbReference>
<dbReference type="RefSeq" id="XP_067802489.1">
    <property type="nucleotide sequence ID" value="XM_067948338.1"/>
</dbReference>
<feature type="compositionally biased region" description="Polar residues" evidence="5">
    <location>
        <begin position="1"/>
        <end position="18"/>
    </location>
</feature>
<reference evidence="7" key="1">
    <citation type="journal article" date="2023" name="Nat. Microbiol.">
        <title>Babesia duncani multi-omics identifies virulence factors and drug targets.</title>
        <authorList>
            <person name="Singh P."/>
            <person name="Lonardi S."/>
            <person name="Liang Q."/>
            <person name="Vydyam P."/>
            <person name="Khabirova E."/>
            <person name="Fang T."/>
            <person name="Gihaz S."/>
            <person name="Thekkiniath J."/>
            <person name="Munshi M."/>
            <person name="Abel S."/>
            <person name="Ciampossin L."/>
            <person name="Batugedara G."/>
            <person name="Gupta M."/>
            <person name="Lu X.M."/>
            <person name="Lenz T."/>
            <person name="Chakravarty S."/>
            <person name="Cornillot E."/>
            <person name="Hu Y."/>
            <person name="Ma W."/>
            <person name="Gonzalez L.M."/>
            <person name="Sanchez S."/>
            <person name="Estrada K."/>
            <person name="Sanchez-Flores A."/>
            <person name="Montero E."/>
            <person name="Harb O.S."/>
            <person name="Le Roch K.G."/>
            <person name="Mamoun C.B."/>
        </authorList>
    </citation>
    <scope>NUCLEOTIDE SEQUENCE</scope>
    <source>
        <strain evidence="7">WA1</strain>
    </source>
</reference>
<keyword evidence="1" id="KW-0507">mRNA processing</keyword>
<organism evidence="7 8">
    <name type="scientific">Babesia duncani</name>
    <dbReference type="NCBI Taxonomy" id="323732"/>
    <lineage>
        <taxon>Eukaryota</taxon>
        <taxon>Sar</taxon>
        <taxon>Alveolata</taxon>
        <taxon>Apicomplexa</taxon>
        <taxon>Aconoidasida</taxon>
        <taxon>Piroplasmida</taxon>
        <taxon>Babesiidae</taxon>
        <taxon>Babesia</taxon>
    </lineage>
</organism>
<sequence length="381" mass="43156">MGDNTAALNTGGLPSQNGTKRRRVRQSKWDNPDESNALNELDEKQKAEELQRKRRLYVGNLPTGIDFQQIVEFFTETIKQSAADVIANSNIPEPLVYKTEVFTMEQGYCFVEFATPELADICFKLDGIEWRSKALKIRRPIDYHNGHKLLDDTKIFVRNIPLDMSEKEITEIMQQHGKVKIVNLVRDPQTGQHKGYGFFEFNDVKSAKTALVHLNGHSINGHVLSVKQAAFSYFASGGKLTDCKATNLPSSVTQFILSNPLLGLQMQTGRKVGCQPTRLVQLLNVVFHEDLVNSSQYEELKKVITEEAEKYGHLEKVTIPRPEKDAKDVPGVGKVFLLYSSETAARKAQYMLNGRRFDKNRIVCAAFYPLDKFTNGKYTLY</sequence>
<evidence type="ECO:0000256" key="2">
    <source>
        <dbReference type="ARBA" id="ARBA00022884"/>
    </source>
</evidence>
<dbReference type="Pfam" id="PF00076">
    <property type="entry name" value="RRM_1"/>
    <property type="match status" value="1"/>
</dbReference>
<keyword evidence="3" id="KW-0508">mRNA splicing</keyword>
<feature type="domain" description="RRM" evidence="6">
    <location>
        <begin position="153"/>
        <end position="231"/>
    </location>
</feature>
<dbReference type="InterPro" id="IPR000504">
    <property type="entry name" value="RRM_dom"/>
</dbReference>
<dbReference type="CDD" id="cd12232">
    <property type="entry name" value="RRM3_U2AF65"/>
    <property type="match status" value="1"/>
</dbReference>
<protein>
    <submittedName>
        <fullName evidence="7">Bifunctional Nucleotide-binding alpha-beta plait domain superfamily/RNA recognition motif domain/RNA-binding domain superfamily</fullName>
    </submittedName>
</protein>
<dbReference type="GO" id="GO:0008380">
    <property type="term" value="P:RNA splicing"/>
    <property type="evidence" value="ECO:0007669"/>
    <property type="project" value="UniProtKB-KW"/>
</dbReference>
<dbReference type="KEGG" id="bdw:94337623"/>
<dbReference type="Gene3D" id="3.30.70.330">
    <property type="match status" value="3"/>
</dbReference>
<dbReference type="Proteomes" id="UP001214638">
    <property type="component" value="Unassembled WGS sequence"/>
</dbReference>
<evidence type="ECO:0000256" key="1">
    <source>
        <dbReference type="ARBA" id="ARBA00022664"/>
    </source>
</evidence>